<dbReference type="Proteomes" id="UP000268162">
    <property type="component" value="Unassembled WGS sequence"/>
</dbReference>
<dbReference type="PANTHER" id="PTHR45856">
    <property type="entry name" value="ALPHA/BETA-HYDROLASES SUPERFAMILY PROTEIN"/>
    <property type="match status" value="1"/>
</dbReference>
<protein>
    <submittedName>
        <fullName evidence="2">Alpha/Beta hydrolase protein</fullName>
    </submittedName>
</protein>
<dbReference type="Pfam" id="PF01764">
    <property type="entry name" value="Lipase_3"/>
    <property type="match status" value="1"/>
</dbReference>
<name>A0A4P9ZSI0_9FUNG</name>
<dbReference type="EMBL" id="ML002638">
    <property type="protein sequence ID" value="RKP36526.1"/>
    <property type="molecule type" value="Genomic_DNA"/>
</dbReference>
<dbReference type="CDD" id="cd00519">
    <property type="entry name" value="Lipase_3"/>
    <property type="match status" value="1"/>
</dbReference>
<evidence type="ECO:0000313" key="3">
    <source>
        <dbReference type="Proteomes" id="UP000268162"/>
    </source>
</evidence>
<organism evidence="2 3">
    <name type="scientific">Dimargaris cristalligena</name>
    <dbReference type="NCBI Taxonomy" id="215637"/>
    <lineage>
        <taxon>Eukaryota</taxon>
        <taxon>Fungi</taxon>
        <taxon>Fungi incertae sedis</taxon>
        <taxon>Zoopagomycota</taxon>
        <taxon>Kickxellomycotina</taxon>
        <taxon>Dimargaritomycetes</taxon>
        <taxon>Dimargaritales</taxon>
        <taxon>Dimargaritaceae</taxon>
        <taxon>Dimargaris</taxon>
    </lineage>
</organism>
<evidence type="ECO:0000313" key="2">
    <source>
        <dbReference type="EMBL" id="RKP36526.1"/>
    </source>
</evidence>
<dbReference type="GO" id="GO:0006629">
    <property type="term" value="P:lipid metabolic process"/>
    <property type="evidence" value="ECO:0007669"/>
    <property type="project" value="InterPro"/>
</dbReference>
<proteinExistence type="predicted"/>
<gene>
    <name evidence="2" type="ORF">BJ085DRAFT_31569</name>
</gene>
<dbReference type="GO" id="GO:0016787">
    <property type="term" value="F:hydrolase activity"/>
    <property type="evidence" value="ECO:0007669"/>
    <property type="project" value="UniProtKB-KW"/>
</dbReference>
<dbReference type="InterPro" id="IPR051218">
    <property type="entry name" value="Sec_MonoDiacylglyc_Lipase"/>
</dbReference>
<keyword evidence="2" id="KW-0378">Hydrolase</keyword>
<dbReference type="PANTHER" id="PTHR45856:SF25">
    <property type="entry name" value="FUNGAL LIPASE-LIKE DOMAIN-CONTAINING PROTEIN"/>
    <property type="match status" value="1"/>
</dbReference>
<evidence type="ECO:0000259" key="1">
    <source>
        <dbReference type="Pfam" id="PF01764"/>
    </source>
</evidence>
<keyword evidence="3" id="KW-1185">Reference proteome</keyword>
<feature type="domain" description="Fungal lipase-type" evidence="1">
    <location>
        <begin position="44"/>
        <end position="180"/>
    </location>
</feature>
<dbReference type="InterPro" id="IPR002921">
    <property type="entry name" value="Fungal_lipase-type"/>
</dbReference>
<reference evidence="3" key="1">
    <citation type="journal article" date="2018" name="Nat. Microbiol.">
        <title>Leveraging single-cell genomics to expand the fungal tree of life.</title>
        <authorList>
            <person name="Ahrendt S.R."/>
            <person name="Quandt C.A."/>
            <person name="Ciobanu D."/>
            <person name="Clum A."/>
            <person name="Salamov A."/>
            <person name="Andreopoulos B."/>
            <person name="Cheng J.F."/>
            <person name="Woyke T."/>
            <person name="Pelin A."/>
            <person name="Henrissat B."/>
            <person name="Reynolds N.K."/>
            <person name="Benny G.L."/>
            <person name="Smith M.E."/>
            <person name="James T.Y."/>
            <person name="Grigoriev I.V."/>
        </authorList>
    </citation>
    <scope>NUCLEOTIDE SEQUENCE [LARGE SCALE GENOMIC DNA]</scope>
    <source>
        <strain evidence="3">RSA 468</strain>
    </source>
</reference>
<dbReference type="AlphaFoldDB" id="A0A4P9ZSI0"/>
<dbReference type="SUPFAM" id="SSF53474">
    <property type="entry name" value="alpha/beta-Hydrolases"/>
    <property type="match status" value="1"/>
</dbReference>
<dbReference type="InterPro" id="IPR029058">
    <property type="entry name" value="AB_hydrolase_fold"/>
</dbReference>
<accession>A0A4P9ZSI0</accession>
<sequence>MSKLPQKMALDESILQKSVQVFRGEVKPCRGVIVVSRRQRRILVSFRGSSFHSLSTFVADSKIFLSQWPAFWPESKVHQGFKGVHLKCYGSYSARVLEYAHQYPRAKVIFVGHSLGGALSLLGALQFGHDHPHIRHRLEVTTFGMPRIGNDHFSRGYNQFGITTNRITNGFDLVSNLPFFYGYTHVRGEIYIVPESHETIYCTYNEETLEEDNACSNRITFSTSRLQDHGAYWGIGDYLPYRLSRPSTDTLVGS</sequence>
<dbReference type="Gene3D" id="3.40.50.1820">
    <property type="entry name" value="alpha/beta hydrolase"/>
    <property type="match status" value="1"/>
</dbReference>